<evidence type="ECO:0000256" key="4">
    <source>
        <dbReference type="ARBA" id="ARBA00022723"/>
    </source>
</evidence>
<accession>A0AAV0ZNS6</accession>
<evidence type="ECO:0000256" key="8">
    <source>
        <dbReference type="ARBA" id="ARBA00023004"/>
    </source>
</evidence>
<evidence type="ECO:0000256" key="3">
    <source>
        <dbReference type="ARBA" id="ARBA00022516"/>
    </source>
</evidence>
<comment type="similarity">
    <text evidence="2">Belongs to the fatty acid desaturase type 2 family.</text>
</comment>
<dbReference type="GO" id="GO:0045300">
    <property type="term" value="F:stearoyl-[ACP] desaturase activity"/>
    <property type="evidence" value="ECO:0007669"/>
    <property type="project" value="InterPro"/>
</dbReference>
<keyword evidence="4" id="KW-0479">Metal-binding</keyword>
<keyword evidence="8" id="KW-0408">Iron</keyword>
<dbReference type="PANTHER" id="PTHR31155">
    <property type="entry name" value="ACYL- ACYL-CARRIER-PROTEIN DESATURASE-RELATED"/>
    <property type="match status" value="1"/>
</dbReference>
<dbReference type="GO" id="GO:0006633">
    <property type="term" value="P:fatty acid biosynthetic process"/>
    <property type="evidence" value="ECO:0007669"/>
    <property type="project" value="UniProtKB-KW"/>
</dbReference>
<protein>
    <submittedName>
        <fullName evidence="11">Uncharacterized protein</fullName>
    </submittedName>
</protein>
<keyword evidence="7" id="KW-0560">Oxidoreductase</keyword>
<keyword evidence="9" id="KW-0443">Lipid metabolism</keyword>
<evidence type="ECO:0000256" key="7">
    <source>
        <dbReference type="ARBA" id="ARBA00023002"/>
    </source>
</evidence>
<dbReference type="EMBL" id="OX451737">
    <property type="protein sequence ID" value="CAI8598467.1"/>
    <property type="molecule type" value="Genomic_DNA"/>
</dbReference>
<keyword evidence="6" id="KW-0809">Transit peptide</keyword>
<comment type="cofactor">
    <cofactor evidence="1">
        <name>Fe(2+)</name>
        <dbReference type="ChEBI" id="CHEBI:29033"/>
    </cofactor>
</comment>
<dbReference type="InterPro" id="IPR005067">
    <property type="entry name" value="Fatty_acid_desaturase-2"/>
</dbReference>
<evidence type="ECO:0000256" key="6">
    <source>
        <dbReference type="ARBA" id="ARBA00022946"/>
    </source>
</evidence>
<keyword evidence="3" id="KW-0444">Lipid biosynthesis</keyword>
<evidence type="ECO:0000256" key="2">
    <source>
        <dbReference type="ARBA" id="ARBA00008749"/>
    </source>
</evidence>
<dbReference type="Proteomes" id="UP001157006">
    <property type="component" value="Chromosome 2"/>
</dbReference>
<evidence type="ECO:0000313" key="11">
    <source>
        <dbReference type="EMBL" id="CAI8598467.1"/>
    </source>
</evidence>
<dbReference type="Pfam" id="PF03405">
    <property type="entry name" value="FA_desaturase_2"/>
    <property type="match status" value="1"/>
</dbReference>
<dbReference type="GO" id="GO:0009570">
    <property type="term" value="C:chloroplast stroma"/>
    <property type="evidence" value="ECO:0007669"/>
    <property type="project" value="TreeGrafter"/>
</dbReference>
<keyword evidence="12" id="KW-1185">Reference proteome</keyword>
<dbReference type="SUPFAM" id="SSF47240">
    <property type="entry name" value="Ferritin-like"/>
    <property type="match status" value="1"/>
</dbReference>
<dbReference type="Gene3D" id="1.10.620.20">
    <property type="entry name" value="Ribonucleotide Reductase, subunit A"/>
    <property type="match status" value="1"/>
</dbReference>
<evidence type="ECO:0000313" key="12">
    <source>
        <dbReference type="Proteomes" id="UP001157006"/>
    </source>
</evidence>
<evidence type="ECO:0000256" key="10">
    <source>
        <dbReference type="ARBA" id="ARBA00023160"/>
    </source>
</evidence>
<gene>
    <name evidence="11" type="ORF">VFH_II129120</name>
</gene>
<proteinExistence type="inferred from homology"/>
<sequence>MAMAICSQLGARIPPQCYLKDSSKTFLNLRKTHSMPSEKKEVFKSLENWAVQSLLPLIKPVEKSWQPHDLLPDSSLPTDEFMDQVKALKNRTAELPDDYLVVLVGGMITEEALPTDMLSGQLHSFCQLALLRIMLCPRLSLGKSEELD</sequence>
<dbReference type="GO" id="GO:0046872">
    <property type="term" value="F:metal ion binding"/>
    <property type="evidence" value="ECO:0007669"/>
    <property type="project" value="UniProtKB-KW"/>
</dbReference>
<name>A0AAV0ZNS6_VICFA</name>
<evidence type="ECO:0000256" key="9">
    <source>
        <dbReference type="ARBA" id="ARBA00023098"/>
    </source>
</evidence>
<reference evidence="11 12" key="1">
    <citation type="submission" date="2023-01" db="EMBL/GenBank/DDBJ databases">
        <authorList>
            <person name="Kreplak J."/>
        </authorList>
    </citation>
    <scope>NUCLEOTIDE SEQUENCE [LARGE SCALE GENOMIC DNA]</scope>
</reference>
<keyword evidence="5" id="KW-0276">Fatty acid metabolism</keyword>
<evidence type="ECO:0000256" key="5">
    <source>
        <dbReference type="ARBA" id="ARBA00022832"/>
    </source>
</evidence>
<dbReference type="AlphaFoldDB" id="A0AAV0ZNS6"/>
<dbReference type="InterPro" id="IPR009078">
    <property type="entry name" value="Ferritin-like_SF"/>
</dbReference>
<dbReference type="PANTHER" id="PTHR31155:SF31">
    <property type="entry name" value="STEAROYL-[ACYL-CARRIER-PROTEIN] 9-DESATURASE 6, CHLOROPLASTIC"/>
    <property type="match status" value="1"/>
</dbReference>
<dbReference type="InterPro" id="IPR012348">
    <property type="entry name" value="RNR-like"/>
</dbReference>
<keyword evidence="10" id="KW-0275">Fatty acid biosynthesis</keyword>
<organism evidence="11 12">
    <name type="scientific">Vicia faba</name>
    <name type="common">Broad bean</name>
    <name type="synonym">Faba vulgaris</name>
    <dbReference type="NCBI Taxonomy" id="3906"/>
    <lineage>
        <taxon>Eukaryota</taxon>
        <taxon>Viridiplantae</taxon>
        <taxon>Streptophyta</taxon>
        <taxon>Embryophyta</taxon>
        <taxon>Tracheophyta</taxon>
        <taxon>Spermatophyta</taxon>
        <taxon>Magnoliopsida</taxon>
        <taxon>eudicotyledons</taxon>
        <taxon>Gunneridae</taxon>
        <taxon>Pentapetalae</taxon>
        <taxon>rosids</taxon>
        <taxon>fabids</taxon>
        <taxon>Fabales</taxon>
        <taxon>Fabaceae</taxon>
        <taxon>Papilionoideae</taxon>
        <taxon>50 kb inversion clade</taxon>
        <taxon>NPAAA clade</taxon>
        <taxon>Hologalegina</taxon>
        <taxon>IRL clade</taxon>
        <taxon>Fabeae</taxon>
        <taxon>Vicia</taxon>
    </lineage>
</organism>
<evidence type="ECO:0000256" key="1">
    <source>
        <dbReference type="ARBA" id="ARBA00001954"/>
    </source>
</evidence>